<evidence type="ECO:0000256" key="2">
    <source>
        <dbReference type="ARBA" id="ARBA00012750"/>
    </source>
</evidence>
<dbReference type="InterPro" id="IPR015915">
    <property type="entry name" value="Kelch-typ_b-propeller"/>
</dbReference>
<reference evidence="11" key="1">
    <citation type="submission" date="2023-08" db="EMBL/GenBank/DDBJ databases">
        <authorList>
            <person name="Audoor S."/>
            <person name="Bilcke G."/>
        </authorList>
    </citation>
    <scope>NUCLEOTIDE SEQUENCE</scope>
</reference>
<dbReference type="SUPFAM" id="SSF111278">
    <property type="entry name" value="SSo0622-like"/>
    <property type="match status" value="1"/>
</dbReference>
<evidence type="ECO:0000256" key="9">
    <source>
        <dbReference type="SAM" id="MobiDB-lite"/>
    </source>
</evidence>
<proteinExistence type="inferred from homology"/>
<dbReference type="PANTHER" id="PTHR48418">
    <property type="entry name" value="TRNA WYBUTOSINE-SYNTHESIZING PROTEIN 3"/>
    <property type="match status" value="1"/>
</dbReference>
<dbReference type="InterPro" id="IPR036602">
    <property type="entry name" value="tRNA_yW-synthesising-like_sf"/>
</dbReference>
<keyword evidence="3" id="KW-0489">Methyltransferase</keyword>
<dbReference type="AlphaFoldDB" id="A0AAD2CLC2"/>
<evidence type="ECO:0000259" key="10">
    <source>
        <dbReference type="Pfam" id="PF02676"/>
    </source>
</evidence>
<gene>
    <name evidence="11" type="ORF">CYCCA115_LOCUS5826</name>
</gene>
<dbReference type="GO" id="GO:0032259">
    <property type="term" value="P:methylation"/>
    <property type="evidence" value="ECO:0007669"/>
    <property type="project" value="UniProtKB-KW"/>
</dbReference>
<dbReference type="EMBL" id="CAKOGP040000668">
    <property type="protein sequence ID" value="CAJ1937804.1"/>
    <property type="molecule type" value="Genomic_DNA"/>
</dbReference>
<evidence type="ECO:0000313" key="11">
    <source>
        <dbReference type="EMBL" id="CAJ1937804.1"/>
    </source>
</evidence>
<sequence>MTTERNKSSSSSSSSSSHEETSSIHHYNNPSHKRRIPLHWLVERDEDEDSNNSKHNQEVLLPSFVDLQRKTLQTLYGGTTTTTTPPSATGGDKSPKGSVDAPIRPLVDLINKRSTSYCTLSSCSGRLSLFDPNERHPGMQGSTTNTNTTTSPDDASVIAFAASKTTTTTTGRSGKGRGGWLLISHDPIAPSELVNCFPNNTHDDDGNYGNYGNNHDNNTTSAAAATTDTSTTSTTMMIPWIFKLEPMLLHIAACSLSKGKQLLQVALELGFRESGLVVSDNRVTVAIRGHSLSLSVPLAPHHGPLKPSRQYLTALAQQANDRLELNWRQLDRLYDRIESTIFRIGGIGPTIMEATKIPSLNLWSAATIAISTSTDDNDDENDNDNENDVTIYSFGGYGTGPKSNTNAHNTTSSARRSNEIYKLQRRRQFSKEEWSGDDWQPVKIQINDHNNSSNSNNNKLGPLQVSWVPKLPDCQGMGAVKLAITTTTTTTATTTTTSTGEKKSFMILLWGGRMGPNKPMGKDIYLFDPASSSLAIPLDVRGTPPTPRWGHSMVALLNNANHQSFLISGGCNLEEGAMDEVYILHFCETYLFWERLVPTLPTPLFHHMSVLLAVEDPNNNNNNNNNNSNSSTVCVFGGLQSTTNLLEPFQKRRVLRLSSKDSNNNHKDEENLIWAIRIQKTTIDSSTGKVSSTVQVIQKTFLAATNTTTTTTTNPSKHHKATSCINGLNRFGAAASNSNSLMLVSGGLASSSSSGGNTNSNDDVDSTPLASYFLTGDRDRISITKIPLEYQHSKNDDDDEHVALDFGSLVHHTSVSIGTNEFLLIGGGATSFAFGHSFASSYHIRLKMRSVDSQPALLKNKTESKSVAAANNGDVINKKSSMTHVVTVAPKDAKAVKTKLQSLGWLDKRYRMIKQSPQIIAVPIIESSALDSMPEMLENPSEPWHSLLLGLGQEDMPFSTSQFASKGKR</sequence>
<name>A0AAD2CLC2_9STRA</name>
<dbReference type="Pfam" id="PF02676">
    <property type="entry name" value="TYW3"/>
    <property type="match status" value="1"/>
</dbReference>
<accession>A0AAD2CLC2</accession>
<dbReference type="EC" id="2.1.1.282" evidence="2"/>
<feature type="domain" description="tRNA wybutosine-synthesizing protein" evidence="10">
    <location>
        <begin position="91"/>
        <end position="338"/>
    </location>
</feature>
<keyword evidence="5" id="KW-0949">S-adenosyl-L-methionine</keyword>
<feature type="region of interest" description="Disordered" evidence="9">
    <location>
        <begin position="1"/>
        <end position="35"/>
    </location>
</feature>
<comment type="similarity">
    <text evidence="1">Belongs to the TYW3 family.</text>
</comment>
<keyword evidence="4" id="KW-0808">Transferase</keyword>
<evidence type="ECO:0000256" key="5">
    <source>
        <dbReference type="ARBA" id="ARBA00022691"/>
    </source>
</evidence>
<dbReference type="InterPro" id="IPR003827">
    <property type="entry name" value="tRNA_yW-synthesising"/>
</dbReference>
<keyword evidence="12" id="KW-1185">Reference proteome</keyword>
<keyword evidence="6" id="KW-0819">tRNA processing</keyword>
<evidence type="ECO:0000256" key="3">
    <source>
        <dbReference type="ARBA" id="ARBA00022603"/>
    </source>
</evidence>
<dbReference type="GO" id="GO:0008033">
    <property type="term" value="P:tRNA processing"/>
    <property type="evidence" value="ECO:0007669"/>
    <property type="project" value="UniProtKB-KW"/>
</dbReference>
<dbReference type="Proteomes" id="UP001295423">
    <property type="component" value="Unassembled WGS sequence"/>
</dbReference>
<feature type="region of interest" description="Disordered" evidence="9">
    <location>
        <begin position="131"/>
        <end position="152"/>
    </location>
</feature>
<feature type="region of interest" description="Disordered" evidence="9">
    <location>
        <begin position="76"/>
        <end position="100"/>
    </location>
</feature>
<evidence type="ECO:0000256" key="1">
    <source>
        <dbReference type="ARBA" id="ARBA00008569"/>
    </source>
</evidence>
<feature type="compositionally biased region" description="Polar residues" evidence="9">
    <location>
        <begin position="401"/>
        <end position="415"/>
    </location>
</feature>
<organism evidence="11 12">
    <name type="scientific">Cylindrotheca closterium</name>
    <dbReference type="NCBI Taxonomy" id="2856"/>
    <lineage>
        <taxon>Eukaryota</taxon>
        <taxon>Sar</taxon>
        <taxon>Stramenopiles</taxon>
        <taxon>Ochrophyta</taxon>
        <taxon>Bacillariophyta</taxon>
        <taxon>Bacillariophyceae</taxon>
        <taxon>Bacillariophycidae</taxon>
        <taxon>Bacillariales</taxon>
        <taxon>Bacillariaceae</taxon>
        <taxon>Cylindrotheca</taxon>
    </lineage>
</organism>
<comment type="caution">
    <text evidence="11">The sequence shown here is derived from an EMBL/GenBank/DDBJ whole genome shotgun (WGS) entry which is preliminary data.</text>
</comment>
<feature type="compositionally biased region" description="Low complexity" evidence="9">
    <location>
        <begin position="76"/>
        <end position="91"/>
    </location>
</feature>
<dbReference type="Gene3D" id="3.30.1960.10">
    <property type="entry name" value="tRNA wybutosine-synthesizing-like"/>
    <property type="match status" value="1"/>
</dbReference>
<protein>
    <recommendedName>
        <fullName evidence="2">tRNA(Phe) 7-[(3-amino-3-carboxypropyl)-4-demethylwyosine(37)-N(4)]-methyltransferase</fullName>
        <ecNumber evidence="2">2.1.1.282</ecNumber>
    </recommendedName>
    <alternativeName>
        <fullName evidence="7">tRNA(Phe) 7-((3-amino-3-carboxypropyl)-4-demethylwyosine(37)-N(4))-methyltransferase</fullName>
    </alternativeName>
</protein>
<evidence type="ECO:0000256" key="6">
    <source>
        <dbReference type="ARBA" id="ARBA00022694"/>
    </source>
</evidence>
<comment type="catalytic activity">
    <reaction evidence="8">
        <text>4-demethyl-7-[(3S)-3-amino-3-carboxypropyl]wyosine(37) in tRNA(Phe) + S-adenosyl-L-methionine = 7-[(3S)-3-amino-3-carboxypropyl]wyosine(37) in tRNA(Phe) + S-adenosyl-L-homocysteine + H(+)</text>
        <dbReference type="Rhea" id="RHEA:36635"/>
        <dbReference type="Rhea" id="RHEA-COMP:10378"/>
        <dbReference type="Rhea" id="RHEA-COMP:10379"/>
        <dbReference type="ChEBI" id="CHEBI:15378"/>
        <dbReference type="ChEBI" id="CHEBI:57856"/>
        <dbReference type="ChEBI" id="CHEBI:59789"/>
        <dbReference type="ChEBI" id="CHEBI:73543"/>
        <dbReference type="ChEBI" id="CHEBI:73550"/>
        <dbReference type="EC" id="2.1.1.282"/>
    </reaction>
</comment>
<dbReference type="PANTHER" id="PTHR48418:SF1">
    <property type="entry name" value="TRNA WYBUTOSINE-SYNTHESIZING PROTEIN 3"/>
    <property type="match status" value="1"/>
</dbReference>
<dbReference type="SUPFAM" id="SSF117281">
    <property type="entry name" value="Kelch motif"/>
    <property type="match status" value="1"/>
</dbReference>
<dbReference type="Gene3D" id="2.120.10.80">
    <property type="entry name" value="Kelch-type beta propeller"/>
    <property type="match status" value="1"/>
</dbReference>
<dbReference type="GO" id="GO:0008168">
    <property type="term" value="F:methyltransferase activity"/>
    <property type="evidence" value="ECO:0007669"/>
    <property type="project" value="UniProtKB-KW"/>
</dbReference>
<evidence type="ECO:0000256" key="7">
    <source>
        <dbReference type="ARBA" id="ARBA00030554"/>
    </source>
</evidence>
<evidence type="ECO:0000313" key="12">
    <source>
        <dbReference type="Proteomes" id="UP001295423"/>
    </source>
</evidence>
<evidence type="ECO:0000256" key="4">
    <source>
        <dbReference type="ARBA" id="ARBA00022679"/>
    </source>
</evidence>
<evidence type="ECO:0000256" key="8">
    <source>
        <dbReference type="ARBA" id="ARBA00049202"/>
    </source>
</evidence>
<feature type="region of interest" description="Disordered" evidence="9">
    <location>
        <begin position="393"/>
        <end position="418"/>
    </location>
</feature>